<keyword evidence="3" id="KW-0732">Signal</keyword>
<evidence type="ECO:0000313" key="5">
    <source>
        <dbReference type="RefSeq" id="XP_046595161.1"/>
    </source>
</evidence>
<name>A0ABM3G4H6_NEOLC</name>
<feature type="signal peptide" evidence="3">
    <location>
        <begin position="1"/>
        <end position="17"/>
    </location>
</feature>
<evidence type="ECO:0000313" key="4">
    <source>
        <dbReference type="Proteomes" id="UP000829291"/>
    </source>
</evidence>
<evidence type="ECO:0000256" key="1">
    <source>
        <dbReference type="SAM" id="MobiDB-lite"/>
    </source>
</evidence>
<feature type="chain" id="PRO_5045710777" evidence="3">
    <location>
        <begin position="18"/>
        <end position="214"/>
    </location>
</feature>
<sequence length="214" mass="23133">MNRILVILSMTVVAVFGNAIMQPVHDSSSASSQQQTASSSGASPGVHQTPSYTGVAITPQNSYSPYFPTYPEYNDQRYSVQTGYEGYVVSPEVAVEEPQATGYSGLWSVMSPISRFALTYGARAGVYFLNLLLLLLLGGIFTTSVCTFTPLCTITLLGLGKAQVREQVSELARTYMTPERISAATGLVKTAIDKYAAMQTQPINEETNETDKKS</sequence>
<protein>
    <submittedName>
        <fullName evidence="5">Uncharacterized protein LOC124294268</fullName>
    </submittedName>
</protein>
<evidence type="ECO:0000256" key="3">
    <source>
        <dbReference type="SAM" id="SignalP"/>
    </source>
</evidence>
<dbReference type="RefSeq" id="XP_046595161.1">
    <property type="nucleotide sequence ID" value="XM_046739205.1"/>
</dbReference>
<feature type="transmembrane region" description="Helical" evidence="2">
    <location>
        <begin position="126"/>
        <end position="159"/>
    </location>
</feature>
<keyword evidence="2" id="KW-0812">Transmembrane</keyword>
<proteinExistence type="predicted"/>
<feature type="compositionally biased region" description="Low complexity" evidence="1">
    <location>
        <begin position="27"/>
        <end position="43"/>
    </location>
</feature>
<keyword evidence="2" id="KW-1133">Transmembrane helix</keyword>
<evidence type="ECO:0000256" key="2">
    <source>
        <dbReference type="SAM" id="Phobius"/>
    </source>
</evidence>
<dbReference type="GeneID" id="124294268"/>
<gene>
    <name evidence="5" type="primary">LOC124294268</name>
</gene>
<accession>A0ABM3G4H6</accession>
<organism evidence="4 5">
    <name type="scientific">Neodiprion lecontei</name>
    <name type="common">Redheaded pine sawfly</name>
    <dbReference type="NCBI Taxonomy" id="441921"/>
    <lineage>
        <taxon>Eukaryota</taxon>
        <taxon>Metazoa</taxon>
        <taxon>Ecdysozoa</taxon>
        <taxon>Arthropoda</taxon>
        <taxon>Hexapoda</taxon>
        <taxon>Insecta</taxon>
        <taxon>Pterygota</taxon>
        <taxon>Neoptera</taxon>
        <taxon>Endopterygota</taxon>
        <taxon>Hymenoptera</taxon>
        <taxon>Tenthredinoidea</taxon>
        <taxon>Diprionidae</taxon>
        <taxon>Diprioninae</taxon>
        <taxon>Neodiprion</taxon>
    </lineage>
</organism>
<keyword evidence="2" id="KW-0472">Membrane</keyword>
<reference evidence="5" key="1">
    <citation type="submission" date="2025-08" db="UniProtKB">
        <authorList>
            <consortium name="RefSeq"/>
        </authorList>
    </citation>
    <scope>IDENTIFICATION</scope>
    <source>
        <tissue evidence="5">Thorax and Abdomen</tissue>
    </source>
</reference>
<dbReference type="Proteomes" id="UP000829291">
    <property type="component" value="Chromosome 4"/>
</dbReference>
<keyword evidence="4" id="KW-1185">Reference proteome</keyword>
<feature type="region of interest" description="Disordered" evidence="1">
    <location>
        <begin position="27"/>
        <end position="48"/>
    </location>
</feature>